<protein>
    <submittedName>
        <fullName evidence="2">Uncharacterized protein</fullName>
    </submittedName>
</protein>
<dbReference type="EMBL" id="CAUYUJ010016054">
    <property type="protein sequence ID" value="CAK0861224.1"/>
    <property type="molecule type" value="Genomic_DNA"/>
</dbReference>
<evidence type="ECO:0000256" key="1">
    <source>
        <dbReference type="SAM" id="MobiDB-lite"/>
    </source>
</evidence>
<feature type="compositionally biased region" description="Gly residues" evidence="1">
    <location>
        <begin position="1"/>
        <end position="22"/>
    </location>
</feature>
<evidence type="ECO:0000313" key="3">
    <source>
        <dbReference type="Proteomes" id="UP001189429"/>
    </source>
</evidence>
<feature type="non-terminal residue" evidence="2">
    <location>
        <position position="1"/>
    </location>
</feature>
<keyword evidence="3" id="KW-1185">Reference proteome</keyword>
<comment type="caution">
    <text evidence="2">The sequence shown here is derived from an EMBL/GenBank/DDBJ whole genome shotgun (WGS) entry which is preliminary data.</text>
</comment>
<gene>
    <name evidence="2" type="ORF">PCOR1329_LOCUS49980</name>
</gene>
<reference evidence="2" key="1">
    <citation type="submission" date="2023-10" db="EMBL/GenBank/DDBJ databases">
        <authorList>
            <person name="Chen Y."/>
            <person name="Shah S."/>
            <person name="Dougan E. K."/>
            <person name="Thang M."/>
            <person name="Chan C."/>
        </authorList>
    </citation>
    <scope>NUCLEOTIDE SEQUENCE [LARGE SCALE GENOMIC DNA]</scope>
</reference>
<proteinExistence type="predicted"/>
<feature type="region of interest" description="Disordered" evidence="1">
    <location>
        <begin position="55"/>
        <end position="80"/>
    </location>
</feature>
<dbReference type="Proteomes" id="UP001189429">
    <property type="component" value="Unassembled WGS sequence"/>
</dbReference>
<accession>A0ABN9UP96</accession>
<organism evidence="2 3">
    <name type="scientific">Prorocentrum cordatum</name>
    <dbReference type="NCBI Taxonomy" id="2364126"/>
    <lineage>
        <taxon>Eukaryota</taxon>
        <taxon>Sar</taxon>
        <taxon>Alveolata</taxon>
        <taxon>Dinophyceae</taxon>
        <taxon>Prorocentrales</taxon>
        <taxon>Prorocentraceae</taxon>
        <taxon>Prorocentrum</taxon>
    </lineage>
</organism>
<sequence length="159" mass="16860">SVGRWGGRGPRGGAPRAGGGPGLRAATRARGGGADAEVRAVRDGPRGLRQVGILRRDAGALPRRPSPVVQGDQPGSGGRDLCLRVLLRRPRPGVRGGCHGGDGPRAKWWPGVCDGVRHRQHVLAGRTAQRRHRRRLLHLRLPGADRAVLAPDSHAADCR</sequence>
<feature type="non-terminal residue" evidence="2">
    <location>
        <position position="159"/>
    </location>
</feature>
<evidence type="ECO:0000313" key="2">
    <source>
        <dbReference type="EMBL" id="CAK0861224.1"/>
    </source>
</evidence>
<name>A0ABN9UP96_9DINO</name>
<feature type="region of interest" description="Disordered" evidence="1">
    <location>
        <begin position="1"/>
        <end position="43"/>
    </location>
</feature>